<evidence type="ECO:0000313" key="3">
    <source>
        <dbReference type="EMBL" id="PIU37111.1"/>
    </source>
</evidence>
<evidence type="ECO:0000259" key="1">
    <source>
        <dbReference type="Pfam" id="PF00534"/>
    </source>
</evidence>
<protein>
    <recommendedName>
        <fullName evidence="5">Glycosyl transferase family 1 domain-containing protein</fullName>
    </recommendedName>
</protein>
<organism evidence="3 4">
    <name type="scientific">Candidatus Roizmanbacteria bacterium CG07_land_8_20_14_0_80_34_15</name>
    <dbReference type="NCBI Taxonomy" id="1974849"/>
    <lineage>
        <taxon>Bacteria</taxon>
        <taxon>Candidatus Roizmaniibacteriota</taxon>
    </lineage>
</organism>
<name>A0A2M6YUG2_9BACT</name>
<dbReference type="SUPFAM" id="SSF53756">
    <property type="entry name" value="UDP-Glycosyltransferase/glycogen phosphorylase"/>
    <property type="match status" value="1"/>
</dbReference>
<dbReference type="EMBL" id="PEWY01000068">
    <property type="protein sequence ID" value="PIU37111.1"/>
    <property type="molecule type" value="Genomic_DNA"/>
</dbReference>
<dbReference type="Pfam" id="PF13439">
    <property type="entry name" value="Glyco_transf_4"/>
    <property type="match status" value="1"/>
</dbReference>
<evidence type="ECO:0000259" key="2">
    <source>
        <dbReference type="Pfam" id="PF13439"/>
    </source>
</evidence>
<dbReference type="CDD" id="cd03801">
    <property type="entry name" value="GT4_PimA-like"/>
    <property type="match status" value="1"/>
</dbReference>
<dbReference type="AlphaFoldDB" id="A0A2M6YUG2"/>
<dbReference type="Pfam" id="PF00534">
    <property type="entry name" value="Glycos_transf_1"/>
    <property type="match status" value="1"/>
</dbReference>
<evidence type="ECO:0000313" key="4">
    <source>
        <dbReference type="Proteomes" id="UP000230184"/>
    </source>
</evidence>
<dbReference type="InterPro" id="IPR001296">
    <property type="entry name" value="Glyco_trans_1"/>
</dbReference>
<sequence length="406" mass="46911">MKKIAILHFAYSPNIGGVEKLVEDQANILERLGFEVKIITGNGKRNNEKIEVVNIPEFQSVMNFNPTLQNKMFKKGIFDEEFNRLSYLIEEKLNNNLSDIDTIIIHNMLTISRNLPFINAFDAYTKRNKSKKIIVWVHDHMYIKNNEIVTGTVKSSDLEYKLITTPLKNAQYVTISETLGKNLIEVMSLNKSNFRVIPNGINIKSFLEIDDSIWNIVKDYGLLNKFPLILSPINILERKNIEFSLKLINKLKKYYPNIFYMISGKASQHRDTQTYFESIFEMVNKLGLNDNILFLSKKFQHSLANSELHDLYDLSDVIFYFSKSENFGIPILEAGATKTPIFTSDIAIFKEIGKDNIFHLDTDDSENASRLIFNFFESNKAGLLFKDVKMNYNLETIIKEKLVPLL</sequence>
<dbReference type="GO" id="GO:0016757">
    <property type="term" value="F:glycosyltransferase activity"/>
    <property type="evidence" value="ECO:0007669"/>
    <property type="project" value="InterPro"/>
</dbReference>
<accession>A0A2M6YUG2</accession>
<gene>
    <name evidence="3" type="ORF">COT02_02565</name>
</gene>
<dbReference type="Gene3D" id="3.40.50.2000">
    <property type="entry name" value="Glycogen Phosphorylase B"/>
    <property type="match status" value="2"/>
</dbReference>
<feature type="domain" description="Glycosyl transferase family 1" evidence="1">
    <location>
        <begin position="214"/>
        <end position="379"/>
    </location>
</feature>
<dbReference type="Proteomes" id="UP000230184">
    <property type="component" value="Unassembled WGS sequence"/>
</dbReference>
<reference evidence="4" key="1">
    <citation type="submission" date="2017-09" db="EMBL/GenBank/DDBJ databases">
        <title>Depth-based differentiation of microbial function through sediment-hosted aquifers and enrichment of novel symbionts in the deep terrestrial subsurface.</title>
        <authorList>
            <person name="Probst A.J."/>
            <person name="Ladd B."/>
            <person name="Jarett J.K."/>
            <person name="Geller-Mcgrath D.E."/>
            <person name="Sieber C.M.K."/>
            <person name="Emerson J.B."/>
            <person name="Anantharaman K."/>
            <person name="Thomas B.C."/>
            <person name="Malmstrom R."/>
            <person name="Stieglmeier M."/>
            <person name="Klingl A."/>
            <person name="Woyke T."/>
            <person name="Ryan C.M."/>
            <person name="Banfield J.F."/>
        </authorList>
    </citation>
    <scope>NUCLEOTIDE SEQUENCE [LARGE SCALE GENOMIC DNA]</scope>
</reference>
<dbReference type="PANTHER" id="PTHR46401:SF8">
    <property type="entry name" value="BLL6006 PROTEIN"/>
    <property type="match status" value="1"/>
</dbReference>
<dbReference type="PANTHER" id="PTHR46401">
    <property type="entry name" value="GLYCOSYLTRANSFERASE WBBK-RELATED"/>
    <property type="match status" value="1"/>
</dbReference>
<proteinExistence type="predicted"/>
<feature type="domain" description="Glycosyltransferase subfamily 4-like N-terminal" evidence="2">
    <location>
        <begin position="15"/>
        <end position="203"/>
    </location>
</feature>
<evidence type="ECO:0008006" key="5">
    <source>
        <dbReference type="Google" id="ProtNLM"/>
    </source>
</evidence>
<comment type="caution">
    <text evidence="3">The sequence shown here is derived from an EMBL/GenBank/DDBJ whole genome shotgun (WGS) entry which is preliminary data.</text>
</comment>
<dbReference type="InterPro" id="IPR028098">
    <property type="entry name" value="Glyco_trans_4-like_N"/>
</dbReference>